<dbReference type="RefSeq" id="WP_099153327.1">
    <property type="nucleotide sequence ID" value="NZ_PDUD01000033.1"/>
</dbReference>
<proteinExistence type="predicted"/>
<dbReference type="Proteomes" id="UP000223913">
    <property type="component" value="Unassembled WGS sequence"/>
</dbReference>
<dbReference type="OrthoDB" id="1376102at2"/>
<gene>
    <name evidence="2" type="ORF">CRP01_27790</name>
</gene>
<sequence length="292" mass="31615">MRILVLALLAVIVLSFPACRSAAPDQAAKISLLTRFLPQKVYHTTVEINSTSTIEFGGDEEIIERIKALGSGSGVETEAMQTLKTISYTGAADQTGIFPVTMVYEDVTTVQKVNGAEQDSNPSPLQGMKLYGRIKDGREMKIDSIPGDGISEQFKNTLKTSIEASTAQTLLPDTLLGIGESFSQEVPMSIPIGGAQPVQLFVNTKRTLTKVEGDLAYFDLVQSVRLDMSMDQGNVQASGQGTGYAIQDLKKLNVVDYMGELAIDMVLQINGLEMNTKVVSISRVRSEIADRD</sequence>
<protein>
    <submittedName>
        <fullName evidence="2">Uncharacterized protein</fullName>
    </submittedName>
</protein>
<evidence type="ECO:0000313" key="2">
    <source>
        <dbReference type="EMBL" id="PHN03199.1"/>
    </source>
</evidence>
<keyword evidence="1" id="KW-0732">Signal</keyword>
<dbReference type="AlphaFoldDB" id="A0A2D0N4W4"/>
<reference evidence="2 3" key="1">
    <citation type="submission" date="2017-10" db="EMBL/GenBank/DDBJ databases">
        <title>The draft genome sequence of Lewinella nigricans NBRC 102662.</title>
        <authorList>
            <person name="Wang K."/>
        </authorList>
    </citation>
    <scope>NUCLEOTIDE SEQUENCE [LARGE SCALE GENOMIC DNA]</scope>
    <source>
        <strain evidence="2 3">NBRC 102662</strain>
    </source>
</reference>
<comment type="caution">
    <text evidence="2">The sequence shown here is derived from an EMBL/GenBank/DDBJ whole genome shotgun (WGS) entry which is preliminary data.</text>
</comment>
<feature type="chain" id="PRO_5012203661" evidence="1">
    <location>
        <begin position="23"/>
        <end position="292"/>
    </location>
</feature>
<organism evidence="2 3">
    <name type="scientific">Flavilitoribacter nigricans (strain ATCC 23147 / DSM 23189 / NBRC 102662 / NCIMB 1420 / SS-2)</name>
    <name type="common">Lewinella nigricans</name>
    <dbReference type="NCBI Taxonomy" id="1122177"/>
    <lineage>
        <taxon>Bacteria</taxon>
        <taxon>Pseudomonadati</taxon>
        <taxon>Bacteroidota</taxon>
        <taxon>Saprospiria</taxon>
        <taxon>Saprospirales</taxon>
        <taxon>Lewinellaceae</taxon>
        <taxon>Flavilitoribacter</taxon>
    </lineage>
</organism>
<name>A0A2D0N4W4_FLAN2</name>
<keyword evidence="3" id="KW-1185">Reference proteome</keyword>
<evidence type="ECO:0000313" key="3">
    <source>
        <dbReference type="Proteomes" id="UP000223913"/>
    </source>
</evidence>
<accession>A0A2D0N4W4</accession>
<feature type="signal peptide" evidence="1">
    <location>
        <begin position="1"/>
        <end position="22"/>
    </location>
</feature>
<evidence type="ECO:0000256" key="1">
    <source>
        <dbReference type="SAM" id="SignalP"/>
    </source>
</evidence>
<dbReference type="EMBL" id="PDUD01000033">
    <property type="protein sequence ID" value="PHN03199.1"/>
    <property type="molecule type" value="Genomic_DNA"/>
</dbReference>